<dbReference type="InterPro" id="IPR002123">
    <property type="entry name" value="Plipid/glycerol_acylTrfase"/>
</dbReference>
<dbReference type="CDD" id="cd07989">
    <property type="entry name" value="LPLAT_AGPAT-like"/>
    <property type="match status" value="1"/>
</dbReference>
<dbReference type="SMART" id="SM00563">
    <property type="entry name" value="PlsC"/>
    <property type="match status" value="1"/>
</dbReference>
<dbReference type="Pfam" id="PF01553">
    <property type="entry name" value="Acyltransferase"/>
    <property type="match status" value="1"/>
</dbReference>
<dbReference type="AlphaFoldDB" id="A0A2G6E8C1"/>
<dbReference type="GO" id="GO:0006654">
    <property type="term" value="P:phosphatidic acid biosynthetic process"/>
    <property type="evidence" value="ECO:0007669"/>
    <property type="project" value="TreeGrafter"/>
</dbReference>
<sequence length="209" mass="23464">MLYRISRLFARIFFLIYFRLTVIGREHIPSEGACLVIANHASFLDPLLLCTIFKRPIHYITYAFFYFHPLIHWFCRHVYCIPIKKEGYDVSAFKQALRLLKQGECVGIFPEGIRSETGTIGKGQPGSALLALKSSAQVLPIGIHGAYEALPKGSWFPKARRITVMIGEPFGLASQCPSDKKSAEIQDAATNIMMEKIAELCGRQDLLPS</sequence>
<name>A0A2G6E8C1_9BACT</name>
<comment type="caution">
    <text evidence="4">The sequence shown here is derived from an EMBL/GenBank/DDBJ whole genome shotgun (WGS) entry which is preliminary data.</text>
</comment>
<evidence type="ECO:0000256" key="2">
    <source>
        <dbReference type="ARBA" id="ARBA00023315"/>
    </source>
</evidence>
<evidence type="ECO:0000256" key="1">
    <source>
        <dbReference type="ARBA" id="ARBA00022679"/>
    </source>
</evidence>
<feature type="domain" description="Phospholipid/glycerol acyltransferase" evidence="3">
    <location>
        <begin position="34"/>
        <end position="146"/>
    </location>
</feature>
<protein>
    <submittedName>
        <fullName evidence="4">1-acyl-sn-glycerol-3-phosphate acyltransferase</fullName>
    </submittedName>
</protein>
<dbReference type="PANTHER" id="PTHR10434:SF11">
    <property type="entry name" value="1-ACYL-SN-GLYCEROL-3-PHOSPHATE ACYLTRANSFERASE"/>
    <property type="match status" value="1"/>
</dbReference>
<dbReference type="Proteomes" id="UP000229740">
    <property type="component" value="Unassembled WGS sequence"/>
</dbReference>
<accession>A0A2G6E8C1</accession>
<keyword evidence="2 4" id="KW-0012">Acyltransferase</keyword>
<evidence type="ECO:0000259" key="3">
    <source>
        <dbReference type="SMART" id="SM00563"/>
    </source>
</evidence>
<dbReference type="SUPFAM" id="SSF69593">
    <property type="entry name" value="Glycerol-3-phosphate (1)-acyltransferase"/>
    <property type="match status" value="1"/>
</dbReference>
<dbReference type="PANTHER" id="PTHR10434">
    <property type="entry name" value="1-ACYL-SN-GLYCEROL-3-PHOSPHATE ACYLTRANSFERASE"/>
    <property type="match status" value="1"/>
</dbReference>
<dbReference type="GO" id="GO:0003841">
    <property type="term" value="F:1-acylglycerol-3-phosphate O-acyltransferase activity"/>
    <property type="evidence" value="ECO:0007669"/>
    <property type="project" value="TreeGrafter"/>
</dbReference>
<keyword evidence="1 4" id="KW-0808">Transferase</keyword>
<reference evidence="4 5" key="1">
    <citation type="submission" date="2017-10" db="EMBL/GenBank/DDBJ databases">
        <title>Novel microbial diversity and functional potential in the marine mammal oral microbiome.</title>
        <authorList>
            <person name="Dudek N.K."/>
            <person name="Sun C.L."/>
            <person name="Burstein D."/>
            <person name="Kantor R.S."/>
            <person name="Aliaga Goltsman D.S."/>
            <person name="Bik E.M."/>
            <person name="Thomas B.C."/>
            <person name="Banfield J.F."/>
            <person name="Relman D.A."/>
        </authorList>
    </citation>
    <scope>NUCLEOTIDE SEQUENCE [LARGE SCALE GENOMIC DNA]</scope>
    <source>
        <strain evidence="4">DOLZORAL124_49_17</strain>
    </source>
</reference>
<organism evidence="4 5">
    <name type="scientific">candidate division KSB3 bacterium</name>
    <dbReference type="NCBI Taxonomy" id="2044937"/>
    <lineage>
        <taxon>Bacteria</taxon>
        <taxon>candidate division KSB3</taxon>
    </lineage>
</organism>
<evidence type="ECO:0000313" key="5">
    <source>
        <dbReference type="Proteomes" id="UP000229740"/>
    </source>
</evidence>
<proteinExistence type="predicted"/>
<gene>
    <name evidence="4" type="ORF">CSB45_04585</name>
</gene>
<evidence type="ECO:0000313" key="4">
    <source>
        <dbReference type="EMBL" id="PID58349.1"/>
    </source>
</evidence>
<dbReference type="EMBL" id="PDPS01000023">
    <property type="protein sequence ID" value="PID58349.1"/>
    <property type="molecule type" value="Genomic_DNA"/>
</dbReference>